<dbReference type="Proteomes" id="UP000054600">
    <property type="component" value="Unassembled WGS sequence"/>
</dbReference>
<gene>
    <name evidence="1" type="ORF">Lsha_2202</name>
</gene>
<reference evidence="1 2" key="1">
    <citation type="submission" date="2015-11" db="EMBL/GenBank/DDBJ databases">
        <title>Genomic analysis of 38 Legionella species identifies large and diverse effector repertoires.</title>
        <authorList>
            <person name="Burstein D."/>
            <person name="Amaro F."/>
            <person name="Zusman T."/>
            <person name="Lifshitz Z."/>
            <person name="Cohen O."/>
            <person name="Gilbert J.A."/>
            <person name="Pupko T."/>
            <person name="Shuman H.A."/>
            <person name="Segal G."/>
        </authorList>
    </citation>
    <scope>NUCLEOTIDE SEQUENCE [LARGE SCALE GENOMIC DNA]</scope>
    <source>
        <strain evidence="1 2">ATCC 49655</strain>
    </source>
</reference>
<proteinExistence type="predicted"/>
<dbReference type="AlphaFoldDB" id="A0A0W0YMI2"/>
<protein>
    <submittedName>
        <fullName evidence="1">Uncharacterized protein</fullName>
    </submittedName>
</protein>
<evidence type="ECO:0000313" key="1">
    <source>
        <dbReference type="EMBL" id="KTD57924.1"/>
    </source>
</evidence>
<dbReference type="EMBL" id="LNYW01000059">
    <property type="protein sequence ID" value="KTD57924.1"/>
    <property type="molecule type" value="Genomic_DNA"/>
</dbReference>
<organism evidence="1 2">
    <name type="scientific">Legionella shakespearei DSM 23087</name>
    <dbReference type="NCBI Taxonomy" id="1122169"/>
    <lineage>
        <taxon>Bacteria</taxon>
        <taxon>Pseudomonadati</taxon>
        <taxon>Pseudomonadota</taxon>
        <taxon>Gammaproteobacteria</taxon>
        <taxon>Legionellales</taxon>
        <taxon>Legionellaceae</taxon>
        <taxon>Legionella</taxon>
    </lineage>
</organism>
<comment type="caution">
    <text evidence="1">The sequence shown here is derived from an EMBL/GenBank/DDBJ whole genome shotgun (WGS) entry which is preliminary data.</text>
</comment>
<name>A0A0W0YMI2_9GAMM</name>
<keyword evidence="2" id="KW-1185">Reference proteome</keyword>
<evidence type="ECO:0000313" key="2">
    <source>
        <dbReference type="Proteomes" id="UP000054600"/>
    </source>
</evidence>
<sequence length="75" mass="8607">MQIWIKLNSYWNCITVYLSHINDSVIPDLRGSVSEERVLDVAQCRSPVCFGITLCESTDLKPGGLHRCIWRCLPR</sequence>
<accession>A0A0W0YMI2</accession>